<dbReference type="KEGG" id="sinu:IMZ28_04325"/>
<keyword evidence="3" id="KW-0472">Membrane</keyword>
<organism evidence="4 5">
    <name type="scientific">Sulfurovum indicum</name>
    <dbReference type="NCBI Taxonomy" id="2779528"/>
    <lineage>
        <taxon>Bacteria</taxon>
        <taxon>Pseudomonadati</taxon>
        <taxon>Campylobacterota</taxon>
        <taxon>Epsilonproteobacteria</taxon>
        <taxon>Campylobacterales</taxon>
        <taxon>Sulfurovaceae</taxon>
        <taxon>Sulfurovum</taxon>
    </lineage>
</organism>
<feature type="transmembrane region" description="Helical" evidence="3">
    <location>
        <begin position="7"/>
        <end position="26"/>
    </location>
</feature>
<feature type="transmembrane region" description="Helical" evidence="3">
    <location>
        <begin position="90"/>
        <end position="109"/>
    </location>
</feature>
<dbReference type="Pfam" id="PF01066">
    <property type="entry name" value="CDP-OH_P_transf"/>
    <property type="match status" value="1"/>
</dbReference>
<keyword evidence="5" id="KW-1185">Reference proteome</keyword>
<feature type="transmembrane region" description="Helical" evidence="3">
    <location>
        <begin position="65"/>
        <end position="84"/>
    </location>
</feature>
<reference evidence="4 5" key="1">
    <citation type="submission" date="2020-10" db="EMBL/GenBank/DDBJ databases">
        <title>The genome of sulfurovum sp.</title>
        <authorList>
            <person name="Xie S."/>
            <person name="Shao Z."/>
            <person name="Jiang L."/>
        </authorList>
    </citation>
    <scope>NUCLEOTIDE SEQUENCE [LARGE SCALE GENOMIC DNA]</scope>
    <source>
        <strain evidence="4 5">ST-419</strain>
    </source>
</reference>
<dbReference type="GO" id="GO:0016780">
    <property type="term" value="F:phosphotransferase activity, for other substituted phosphate groups"/>
    <property type="evidence" value="ECO:0007669"/>
    <property type="project" value="InterPro"/>
</dbReference>
<dbReference type="AlphaFoldDB" id="A0A7M1S6G8"/>
<keyword evidence="1 2" id="KW-0808">Transferase</keyword>
<dbReference type="InterPro" id="IPR048254">
    <property type="entry name" value="CDP_ALCOHOL_P_TRANSF_CS"/>
</dbReference>
<dbReference type="EMBL" id="CP063164">
    <property type="protein sequence ID" value="QOR62702.1"/>
    <property type="molecule type" value="Genomic_DNA"/>
</dbReference>
<comment type="similarity">
    <text evidence="2">Belongs to the CDP-alcohol phosphatidyltransferase class-I family.</text>
</comment>
<accession>A0A7M1S6G8</accession>
<name>A0A7M1S6G8_9BACT</name>
<dbReference type="InterPro" id="IPR000462">
    <property type="entry name" value="CDP-OH_P_trans"/>
</dbReference>
<protein>
    <submittedName>
        <fullName evidence="4">CDP-alcohol phosphatidyltransferase family protein</fullName>
    </submittedName>
</protein>
<proteinExistence type="inferred from homology"/>
<feature type="transmembrane region" description="Helical" evidence="3">
    <location>
        <begin position="146"/>
        <end position="168"/>
    </location>
</feature>
<dbReference type="PROSITE" id="PS00379">
    <property type="entry name" value="CDP_ALCOHOL_P_TRANSF"/>
    <property type="match status" value="1"/>
</dbReference>
<keyword evidence="3" id="KW-0812">Transmembrane</keyword>
<evidence type="ECO:0000313" key="5">
    <source>
        <dbReference type="Proteomes" id="UP000595074"/>
    </source>
</evidence>
<dbReference type="GO" id="GO:0016020">
    <property type="term" value="C:membrane"/>
    <property type="evidence" value="ECO:0007669"/>
    <property type="project" value="InterPro"/>
</dbReference>
<evidence type="ECO:0000313" key="4">
    <source>
        <dbReference type="EMBL" id="QOR62702.1"/>
    </source>
</evidence>
<dbReference type="GO" id="GO:0008654">
    <property type="term" value="P:phospholipid biosynthetic process"/>
    <property type="evidence" value="ECO:0007669"/>
    <property type="project" value="InterPro"/>
</dbReference>
<feature type="transmembrane region" description="Helical" evidence="3">
    <location>
        <begin position="32"/>
        <end position="53"/>
    </location>
</feature>
<evidence type="ECO:0000256" key="1">
    <source>
        <dbReference type="ARBA" id="ARBA00022679"/>
    </source>
</evidence>
<dbReference type="InterPro" id="IPR043130">
    <property type="entry name" value="CDP-OH_PTrfase_TM_dom"/>
</dbReference>
<feature type="transmembrane region" description="Helical" evidence="3">
    <location>
        <begin position="121"/>
        <end position="140"/>
    </location>
</feature>
<dbReference type="Gene3D" id="1.20.120.1760">
    <property type="match status" value="1"/>
</dbReference>
<dbReference type="RefSeq" id="WP_197549521.1">
    <property type="nucleotide sequence ID" value="NZ_CP063164.1"/>
</dbReference>
<evidence type="ECO:0000256" key="3">
    <source>
        <dbReference type="SAM" id="Phobius"/>
    </source>
</evidence>
<gene>
    <name evidence="4" type="ORF">IMZ28_04325</name>
</gene>
<keyword evidence="3" id="KW-1133">Transmembrane helix</keyword>
<evidence type="ECO:0000256" key="2">
    <source>
        <dbReference type="RuleBase" id="RU003750"/>
    </source>
</evidence>
<sequence>MPLNIPTLLSLFRIAAAPFLLLSGWFGRADLFFILFGLMLLSDALDGFIARMLDQTSELGAKLDSYGDMATYLSTPIAAWWLWPDIIREELYYIIGVVTVYLLPAVFSFAKFGELASYHTWSAKISAVLMGGGIMLLFGFENSTLFHIAVYFVIVEAIENIAITFILPEPKTNIRSIRHAWKEQKYS</sequence>
<dbReference type="Proteomes" id="UP000595074">
    <property type="component" value="Chromosome"/>
</dbReference>